<evidence type="ECO:0000256" key="2">
    <source>
        <dbReference type="ARBA" id="ARBA00023015"/>
    </source>
</evidence>
<proteinExistence type="inferred from homology"/>
<dbReference type="RefSeq" id="WP_221026578.1">
    <property type="nucleotide sequence ID" value="NZ_JAIEZQ010000003.1"/>
</dbReference>
<sequence length="171" mass="19126">MRDSDEVAFGDFMAARWTALFRTAYLITGDRHEAEDLLQTSLAKTFVSWRRVRDKGAADAYVRRVMVNTAASRWRSGRHEQATDVLPDAGHDGGVESATTQVVLWQRISELPPRMRATLVLRYYEDLTEAETAREMGCSVGAVKSQTHHALKRLRSSLGDEMLAGISQGAR</sequence>
<dbReference type="InterPro" id="IPR013325">
    <property type="entry name" value="RNA_pol_sigma_r2"/>
</dbReference>
<evidence type="ECO:0000313" key="9">
    <source>
        <dbReference type="Proteomes" id="UP000754710"/>
    </source>
</evidence>
<comment type="caution">
    <text evidence="8">The sequence shown here is derived from an EMBL/GenBank/DDBJ whole genome shotgun (WGS) entry which is preliminary data.</text>
</comment>
<dbReference type="InterPro" id="IPR014284">
    <property type="entry name" value="RNA_pol_sigma-70_dom"/>
</dbReference>
<comment type="similarity">
    <text evidence="1">Belongs to the sigma-70 factor family. ECF subfamily.</text>
</comment>
<dbReference type="Gene3D" id="1.10.10.10">
    <property type="entry name" value="Winged helix-like DNA-binding domain superfamily/Winged helix DNA-binding domain"/>
    <property type="match status" value="1"/>
</dbReference>
<evidence type="ECO:0000259" key="7">
    <source>
        <dbReference type="Pfam" id="PF08281"/>
    </source>
</evidence>
<keyword evidence="2" id="KW-0805">Transcription regulation</keyword>
<dbReference type="NCBIfam" id="TIGR02983">
    <property type="entry name" value="SigE-fam_strep"/>
    <property type="match status" value="1"/>
</dbReference>
<keyword evidence="5" id="KW-0804">Transcription</keyword>
<gene>
    <name evidence="8" type="ORF">K1X13_18340</name>
</gene>
<evidence type="ECO:0000256" key="4">
    <source>
        <dbReference type="ARBA" id="ARBA00023125"/>
    </source>
</evidence>
<dbReference type="EMBL" id="JAIEZQ010000003">
    <property type="protein sequence ID" value="MBY9076795.1"/>
    <property type="molecule type" value="Genomic_DNA"/>
</dbReference>
<dbReference type="PANTHER" id="PTHR43133">
    <property type="entry name" value="RNA POLYMERASE ECF-TYPE SIGMA FACTO"/>
    <property type="match status" value="1"/>
</dbReference>
<dbReference type="Gene3D" id="1.10.1740.10">
    <property type="match status" value="1"/>
</dbReference>
<reference evidence="8 9" key="1">
    <citation type="submission" date="2021-08" db="EMBL/GenBank/DDBJ databases">
        <title>Nocardioides bacterium WL0053 sp. nov., isolated from the sediment.</title>
        <authorList>
            <person name="Wang L."/>
            <person name="Zhang D."/>
            <person name="Zhang A."/>
        </authorList>
    </citation>
    <scope>NUCLEOTIDE SEQUENCE [LARGE SCALE GENOMIC DNA]</scope>
    <source>
        <strain evidence="8 9">WL0053</strain>
    </source>
</reference>
<dbReference type="SUPFAM" id="SSF88946">
    <property type="entry name" value="Sigma2 domain of RNA polymerase sigma factors"/>
    <property type="match status" value="1"/>
</dbReference>
<protein>
    <submittedName>
        <fullName evidence="8">SigE family RNA polymerase sigma factor</fullName>
    </submittedName>
</protein>
<accession>A0ABS7RRZ7</accession>
<dbReference type="SUPFAM" id="SSF88659">
    <property type="entry name" value="Sigma3 and sigma4 domains of RNA polymerase sigma factors"/>
    <property type="match status" value="1"/>
</dbReference>
<evidence type="ECO:0000259" key="6">
    <source>
        <dbReference type="Pfam" id="PF04542"/>
    </source>
</evidence>
<dbReference type="Pfam" id="PF04542">
    <property type="entry name" value="Sigma70_r2"/>
    <property type="match status" value="1"/>
</dbReference>
<keyword evidence="9" id="KW-1185">Reference proteome</keyword>
<dbReference type="CDD" id="cd06171">
    <property type="entry name" value="Sigma70_r4"/>
    <property type="match status" value="1"/>
</dbReference>
<dbReference type="Pfam" id="PF08281">
    <property type="entry name" value="Sigma70_r4_2"/>
    <property type="match status" value="1"/>
</dbReference>
<dbReference type="InterPro" id="IPR036388">
    <property type="entry name" value="WH-like_DNA-bd_sf"/>
</dbReference>
<keyword evidence="4" id="KW-0238">DNA-binding</keyword>
<dbReference type="Proteomes" id="UP000754710">
    <property type="component" value="Unassembled WGS sequence"/>
</dbReference>
<organism evidence="8 9">
    <name type="scientific">Nocardioides jiangsuensis</name>
    <dbReference type="NCBI Taxonomy" id="2866161"/>
    <lineage>
        <taxon>Bacteria</taxon>
        <taxon>Bacillati</taxon>
        <taxon>Actinomycetota</taxon>
        <taxon>Actinomycetes</taxon>
        <taxon>Propionibacteriales</taxon>
        <taxon>Nocardioidaceae</taxon>
        <taxon>Nocardioides</taxon>
    </lineage>
</organism>
<evidence type="ECO:0000313" key="8">
    <source>
        <dbReference type="EMBL" id="MBY9076795.1"/>
    </source>
</evidence>
<dbReference type="InterPro" id="IPR013324">
    <property type="entry name" value="RNA_pol_sigma_r3/r4-like"/>
</dbReference>
<feature type="domain" description="RNA polymerase sigma factor 70 region 4 type 2" evidence="7">
    <location>
        <begin position="104"/>
        <end position="154"/>
    </location>
</feature>
<keyword evidence="3" id="KW-0731">Sigma factor</keyword>
<evidence type="ECO:0000256" key="3">
    <source>
        <dbReference type="ARBA" id="ARBA00023082"/>
    </source>
</evidence>
<name>A0ABS7RRZ7_9ACTN</name>
<dbReference type="InterPro" id="IPR013249">
    <property type="entry name" value="RNA_pol_sigma70_r4_t2"/>
</dbReference>
<dbReference type="InterPro" id="IPR007627">
    <property type="entry name" value="RNA_pol_sigma70_r2"/>
</dbReference>
<evidence type="ECO:0000256" key="5">
    <source>
        <dbReference type="ARBA" id="ARBA00023163"/>
    </source>
</evidence>
<dbReference type="PANTHER" id="PTHR43133:SF50">
    <property type="entry name" value="ECF RNA POLYMERASE SIGMA FACTOR SIGM"/>
    <property type="match status" value="1"/>
</dbReference>
<evidence type="ECO:0000256" key="1">
    <source>
        <dbReference type="ARBA" id="ARBA00010641"/>
    </source>
</evidence>
<dbReference type="InterPro" id="IPR039425">
    <property type="entry name" value="RNA_pol_sigma-70-like"/>
</dbReference>
<dbReference type="NCBIfam" id="TIGR02937">
    <property type="entry name" value="sigma70-ECF"/>
    <property type="match status" value="1"/>
</dbReference>
<dbReference type="InterPro" id="IPR014325">
    <property type="entry name" value="RNA_pol_sigma-E_actinobac"/>
</dbReference>
<feature type="domain" description="RNA polymerase sigma-70 region 2" evidence="6">
    <location>
        <begin position="20"/>
        <end position="78"/>
    </location>
</feature>